<dbReference type="SUPFAM" id="SSF50998">
    <property type="entry name" value="Quinoprotein alcohol dehydrogenase-like"/>
    <property type="match status" value="1"/>
</dbReference>
<feature type="domain" description="WD repeat-containing protein 75 second beta-propeller" evidence="9">
    <location>
        <begin position="433"/>
        <end position="724"/>
    </location>
</feature>
<organism evidence="10 11">
    <name type="scientific">Coemansia brasiliensis</name>
    <dbReference type="NCBI Taxonomy" id="2650707"/>
    <lineage>
        <taxon>Eukaryota</taxon>
        <taxon>Fungi</taxon>
        <taxon>Fungi incertae sedis</taxon>
        <taxon>Zoopagomycota</taxon>
        <taxon>Kickxellomycotina</taxon>
        <taxon>Kickxellomycetes</taxon>
        <taxon>Kickxellales</taxon>
        <taxon>Kickxellaceae</taxon>
        <taxon>Coemansia</taxon>
    </lineage>
</organism>
<keyword evidence="7" id="KW-0539">Nucleus</keyword>
<evidence type="ECO:0000259" key="9">
    <source>
        <dbReference type="Pfam" id="PF23769"/>
    </source>
</evidence>
<evidence type="ECO:0000256" key="7">
    <source>
        <dbReference type="ARBA" id="ARBA00023242"/>
    </source>
</evidence>
<evidence type="ECO:0000256" key="3">
    <source>
        <dbReference type="ARBA" id="ARBA00022552"/>
    </source>
</evidence>
<keyword evidence="4" id="KW-0853">WD repeat</keyword>
<dbReference type="InterPro" id="IPR053826">
    <property type="entry name" value="WDR75"/>
</dbReference>
<feature type="region of interest" description="Disordered" evidence="8">
    <location>
        <begin position="1"/>
        <end position="32"/>
    </location>
</feature>
<dbReference type="InterPro" id="IPR057644">
    <property type="entry name" value="Beta-prop_WDR75_2nd"/>
</dbReference>
<dbReference type="Proteomes" id="UP001139887">
    <property type="component" value="Unassembled WGS sequence"/>
</dbReference>
<keyword evidence="2" id="KW-0690">Ribosome biogenesis</keyword>
<proteinExistence type="predicted"/>
<evidence type="ECO:0000256" key="6">
    <source>
        <dbReference type="ARBA" id="ARBA00023163"/>
    </source>
</evidence>
<name>A0A9W8I4N6_9FUNG</name>
<comment type="subcellular location">
    <subcellularLocation>
        <location evidence="1">Nucleus</location>
        <location evidence="1">Nucleolus</location>
    </subcellularLocation>
</comment>
<dbReference type="GO" id="GO:2000234">
    <property type="term" value="P:positive regulation of rRNA processing"/>
    <property type="evidence" value="ECO:0007669"/>
    <property type="project" value="TreeGrafter"/>
</dbReference>
<evidence type="ECO:0000256" key="2">
    <source>
        <dbReference type="ARBA" id="ARBA00022517"/>
    </source>
</evidence>
<evidence type="ECO:0000256" key="4">
    <source>
        <dbReference type="ARBA" id="ARBA00022574"/>
    </source>
</evidence>
<gene>
    <name evidence="10" type="primary">NAN1</name>
    <name evidence="10" type="ORF">IWW36_004490</name>
</gene>
<dbReference type="PANTHER" id="PTHR44215:SF1">
    <property type="entry name" value="WD REPEAT-CONTAINING PROTEIN 75"/>
    <property type="match status" value="1"/>
</dbReference>
<evidence type="ECO:0000256" key="1">
    <source>
        <dbReference type="ARBA" id="ARBA00004604"/>
    </source>
</evidence>
<comment type="caution">
    <text evidence="10">The sequence shown here is derived from an EMBL/GenBank/DDBJ whole genome shotgun (WGS) entry which is preliminary data.</text>
</comment>
<dbReference type="SUPFAM" id="SSF50978">
    <property type="entry name" value="WD40 repeat-like"/>
    <property type="match status" value="1"/>
</dbReference>
<dbReference type="GO" id="GO:0032040">
    <property type="term" value="C:small-subunit processome"/>
    <property type="evidence" value="ECO:0007669"/>
    <property type="project" value="InterPro"/>
</dbReference>
<dbReference type="OrthoDB" id="4096at2759"/>
<dbReference type="AlphaFoldDB" id="A0A9W8I4N6"/>
<dbReference type="InterPro" id="IPR015943">
    <property type="entry name" value="WD40/YVTN_repeat-like_dom_sf"/>
</dbReference>
<keyword evidence="11" id="KW-1185">Reference proteome</keyword>
<dbReference type="Pfam" id="PF23769">
    <property type="entry name" value="Beta-prop_WDR75_2nd"/>
    <property type="match status" value="1"/>
</dbReference>
<dbReference type="EMBL" id="JANBUW010000615">
    <property type="protein sequence ID" value="KAJ2846140.1"/>
    <property type="molecule type" value="Genomic_DNA"/>
</dbReference>
<dbReference type="InterPro" id="IPR001680">
    <property type="entry name" value="WD40_rpt"/>
</dbReference>
<feature type="compositionally biased region" description="Basic residues" evidence="8">
    <location>
        <begin position="18"/>
        <end position="29"/>
    </location>
</feature>
<dbReference type="InterPro" id="IPR036322">
    <property type="entry name" value="WD40_repeat_dom_sf"/>
</dbReference>
<evidence type="ECO:0000313" key="10">
    <source>
        <dbReference type="EMBL" id="KAJ2846140.1"/>
    </source>
</evidence>
<dbReference type="GO" id="GO:0006364">
    <property type="term" value="P:rRNA processing"/>
    <property type="evidence" value="ECO:0007669"/>
    <property type="project" value="UniProtKB-KW"/>
</dbReference>
<reference evidence="10" key="1">
    <citation type="submission" date="2022-07" db="EMBL/GenBank/DDBJ databases">
        <title>Phylogenomic reconstructions and comparative analyses of Kickxellomycotina fungi.</title>
        <authorList>
            <person name="Reynolds N.K."/>
            <person name="Stajich J.E."/>
            <person name="Barry K."/>
            <person name="Grigoriev I.V."/>
            <person name="Crous P."/>
            <person name="Smith M.E."/>
        </authorList>
    </citation>
    <scope>NUCLEOTIDE SEQUENCE</scope>
    <source>
        <strain evidence="10">NRRL 1566</strain>
    </source>
</reference>
<dbReference type="Pfam" id="PF23869">
    <property type="entry name" value="Beta-prop_WDR75_1st"/>
    <property type="match status" value="1"/>
</dbReference>
<dbReference type="GO" id="GO:0045943">
    <property type="term" value="P:positive regulation of transcription by RNA polymerase I"/>
    <property type="evidence" value="ECO:0007669"/>
    <property type="project" value="InterPro"/>
</dbReference>
<evidence type="ECO:0000313" key="11">
    <source>
        <dbReference type="Proteomes" id="UP001139887"/>
    </source>
</evidence>
<dbReference type="PANTHER" id="PTHR44215">
    <property type="entry name" value="WD REPEAT-CONTAINING PROTEIN 75"/>
    <property type="match status" value="1"/>
</dbReference>
<accession>A0A9W8I4N6</accession>
<keyword evidence="6" id="KW-0804">Transcription</keyword>
<evidence type="ECO:0000256" key="8">
    <source>
        <dbReference type="SAM" id="MobiDB-lite"/>
    </source>
</evidence>
<sequence length="932" mass="101640">MGAKAIVPATVRSDKHKDPKKSKSKKPKSRPAQLLIDSRADVADSLMTPIVEATISAQDTSIYRAIELKLVSGGLLTNDPIVFSNDSSLFYLAKDNAVAVYNVQNGEMVQNFSALRDSEGLDRAAIKSIVADSQSQHGVYTFSADHKARLWNADSGEQLGSWDLEASPTYVAADPLKPARFFCALRRRRQRGGQVVSRYTVCRIELNADGTMQRKDLFKANNLLGLAVRSDGQWVAAFSKFRVHVAQIRADERIVRHAWSMTERVSAIAFHPTEPVLAVGDWRGRIVFWFCVDELEEDTEDREIVRRTHHWHAHRVNAIAFAGNGLMLSGGEEGVLVMWQLLTETRDYLPRLGSDITGIAVSPDQMNYAITLRDNTVRIVSSVDRSLVSLLQGLKFAERGVALTQGLKLAENHGIEQMRRARALDADPFTTGLVVHPVTHALVLNGEPGRLQVFSPLSDRHLTSIEVAAYTRVSGTSATNISRPHVDLVQYSSDGTWMATVDSRRADASQGLMSVTSSYLKFWRRDPGDQTYKLASRIDNPHTGGVSSIAFQPVLRKGRESLICVSTGYDYTFRVWELQQTAASSYDMWTCRNSAQYRGLQPKSAAFSADGSTLAVAFSGAVTLWDASTCAAPVGVLVASASTPELKGVSFIGASSYLAAWSDERLDVWNMLTGTVWWTLAMPIQDVFVHQRAELLAIAAYQIPESSTASVMVLSPASPNPLMALHHPGGVEAVALIPSAKSGKSGRSHPDTEQGQPKPDPLDSNLLVALTPSGLLSVYGAESDTPAFASSDSKKAPGLNTSGQAMESSAFASIFGSQTEQQQQQPGKTEMLANAQVRSAMRLVRTAVQSSYVNAPYHVLPPVPSLFNQFATAQLVPVATTASKELVSNTEKMDIDSDTEMVDDEADRKEQAADAWSNAEFLASMRRGFKSI</sequence>
<keyword evidence="5" id="KW-0677">Repeat</keyword>
<feature type="region of interest" description="Disordered" evidence="8">
    <location>
        <begin position="741"/>
        <end position="764"/>
    </location>
</feature>
<keyword evidence="3" id="KW-0698">rRNA processing</keyword>
<dbReference type="GO" id="GO:0003723">
    <property type="term" value="F:RNA binding"/>
    <property type="evidence" value="ECO:0007669"/>
    <property type="project" value="InterPro"/>
</dbReference>
<dbReference type="Gene3D" id="2.130.10.10">
    <property type="entry name" value="YVTN repeat-like/Quinoprotein amine dehydrogenase"/>
    <property type="match status" value="4"/>
</dbReference>
<evidence type="ECO:0000256" key="5">
    <source>
        <dbReference type="ARBA" id="ARBA00022737"/>
    </source>
</evidence>
<dbReference type="SMART" id="SM00320">
    <property type="entry name" value="WD40"/>
    <property type="match status" value="7"/>
</dbReference>
<dbReference type="InterPro" id="IPR011047">
    <property type="entry name" value="Quinoprotein_ADH-like_sf"/>
</dbReference>
<protein>
    <submittedName>
        <fullName evidence="10">NET1-associated nuclear protein 1</fullName>
    </submittedName>
</protein>